<comment type="caution">
    <text evidence="3">The sequence shown here is derived from an EMBL/GenBank/DDBJ whole genome shotgun (WGS) entry which is preliminary data.</text>
</comment>
<name>A0A9P1IYK5_9PELO</name>
<feature type="compositionally biased region" description="Polar residues" evidence="1">
    <location>
        <begin position="201"/>
        <end position="211"/>
    </location>
</feature>
<feature type="compositionally biased region" description="Basic and acidic residues" evidence="1">
    <location>
        <begin position="146"/>
        <end position="158"/>
    </location>
</feature>
<dbReference type="AlphaFoldDB" id="A0A9P1IYK5"/>
<feature type="region of interest" description="Disordered" evidence="1">
    <location>
        <begin position="66"/>
        <end position="111"/>
    </location>
</feature>
<feature type="compositionally biased region" description="Basic and acidic residues" evidence="1">
    <location>
        <begin position="172"/>
        <end position="181"/>
    </location>
</feature>
<keyword evidence="2" id="KW-0472">Membrane</keyword>
<keyword evidence="2" id="KW-0812">Transmembrane</keyword>
<sequence length="358" mass="39288">MTLNQVLFLLILVLISFVYFISYYSMDSELAKEVCKTGANMLITLLRISIITYILNQCAKREKKKDKLKSASSTSVSQASPSPITPAVDTKHTPDAFPMTAHGENSDADLKININKKKDKGAGVDFEDDDDEENPLVKLSMKKAKKEAELKRQKEKEQALAQAQGQNQGKDQAQKSRKSEIKPIAGSPAPPGNEEIKMQTCEASGGQNVTVSKEMSKEMEKELFAGANAKGASSYQFVAKKPKPDNKRNVVKKSTTLVTPSPPIPPNTKSNTPNSSAGSGEEKGKENEQCVTQKSFVDTAPTMPTVMVTVPRGVSKMEDVHKTQKANSLMKRLDDVKLVEVEENKKNVSAEKMKSTYK</sequence>
<accession>A0A9P1IYK5</accession>
<feature type="transmembrane region" description="Helical" evidence="2">
    <location>
        <begin position="7"/>
        <end position="26"/>
    </location>
</feature>
<feature type="region of interest" description="Disordered" evidence="1">
    <location>
        <begin position="137"/>
        <end position="304"/>
    </location>
</feature>
<feature type="transmembrane region" description="Helical" evidence="2">
    <location>
        <begin position="38"/>
        <end position="55"/>
    </location>
</feature>
<feature type="compositionally biased region" description="Low complexity" evidence="1">
    <location>
        <begin position="70"/>
        <end position="82"/>
    </location>
</feature>
<feature type="compositionally biased region" description="Basic and acidic residues" evidence="1">
    <location>
        <begin position="214"/>
        <end position="223"/>
    </location>
</feature>
<evidence type="ECO:0000256" key="2">
    <source>
        <dbReference type="SAM" id="Phobius"/>
    </source>
</evidence>
<organism evidence="3 4">
    <name type="scientific">Caenorhabditis angaria</name>
    <dbReference type="NCBI Taxonomy" id="860376"/>
    <lineage>
        <taxon>Eukaryota</taxon>
        <taxon>Metazoa</taxon>
        <taxon>Ecdysozoa</taxon>
        <taxon>Nematoda</taxon>
        <taxon>Chromadorea</taxon>
        <taxon>Rhabditida</taxon>
        <taxon>Rhabditina</taxon>
        <taxon>Rhabditomorpha</taxon>
        <taxon>Rhabditoidea</taxon>
        <taxon>Rhabditidae</taxon>
        <taxon>Peloderinae</taxon>
        <taxon>Caenorhabditis</taxon>
    </lineage>
</organism>
<feature type="compositionally biased region" description="Polar residues" evidence="1">
    <location>
        <begin position="267"/>
        <end position="278"/>
    </location>
</feature>
<feature type="compositionally biased region" description="Low complexity" evidence="1">
    <location>
        <begin position="159"/>
        <end position="169"/>
    </location>
</feature>
<protein>
    <submittedName>
        <fullName evidence="3">Uncharacterized protein</fullName>
    </submittedName>
</protein>
<keyword evidence="4" id="KW-1185">Reference proteome</keyword>
<proteinExistence type="predicted"/>
<evidence type="ECO:0000313" key="4">
    <source>
        <dbReference type="Proteomes" id="UP001152747"/>
    </source>
</evidence>
<dbReference type="EMBL" id="CANHGI010000005">
    <property type="protein sequence ID" value="CAI5452549.1"/>
    <property type="molecule type" value="Genomic_DNA"/>
</dbReference>
<dbReference type="Proteomes" id="UP001152747">
    <property type="component" value="Unassembled WGS sequence"/>
</dbReference>
<reference evidence="3" key="1">
    <citation type="submission" date="2022-11" db="EMBL/GenBank/DDBJ databases">
        <authorList>
            <person name="Kikuchi T."/>
        </authorList>
    </citation>
    <scope>NUCLEOTIDE SEQUENCE</scope>
    <source>
        <strain evidence="3">PS1010</strain>
    </source>
</reference>
<keyword evidence="2" id="KW-1133">Transmembrane helix</keyword>
<evidence type="ECO:0000313" key="3">
    <source>
        <dbReference type="EMBL" id="CAI5452549.1"/>
    </source>
</evidence>
<evidence type="ECO:0000256" key="1">
    <source>
        <dbReference type="SAM" id="MobiDB-lite"/>
    </source>
</evidence>
<gene>
    <name evidence="3" type="ORF">CAMP_LOCUS15186</name>
</gene>